<feature type="compositionally biased region" description="Basic and acidic residues" evidence="1">
    <location>
        <begin position="1"/>
        <end position="18"/>
    </location>
</feature>
<evidence type="ECO:0000256" key="1">
    <source>
        <dbReference type="SAM" id="MobiDB-lite"/>
    </source>
</evidence>
<evidence type="ECO:0000313" key="3">
    <source>
        <dbReference type="EMBL" id="TDO73036.1"/>
    </source>
</evidence>
<organism evidence="2 4">
    <name type="scientific">Halanaerobium saccharolyticum</name>
    <dbReference type="NCBI Taxonomy" id="43595"/>
    <lineage>
        <taxon>Bacteria</taxon>
        <taxon>Bacillati</taxon>
        <taxon>Bacillota</taxon>
        <taxon>Clostridia</taxon>
        <taxon>Halanaerobiales</taxon>
        <taxon>Halanaerobiaceae</taxon>
        <taxon>Halanaerobium</taxon>
    </lineage>
</organism>
<comment type="caution">
    <text evidence="2">The sequence shown here is derived from an EMBL/GenBank/DDBJ whole genome shotgun (WGS) entry which is preliminary data.</text>
</comment>
<feature type="region of interest" description="Disordered" evidence="1">
    <location>
        <begin position="1"/>
        <end position="31"/>
    </location>
</feature>
<dbReference type="AlphaFoldDB" id="A0A4R6L7R1"/>
<protein>
    <submittedName>
        <fullName evidence="2">Uncharacterized protein</fullName>
    </submittedName>
</protein>
<evidence type="ECO:0000313" key="2">
    <source>
        <dbReference type="EMBL" id="TDO69923.1"/>
    </source>
</evidence>
<dbReference type="EMBL" id="SNWX01000059">
    <property type="protein sequence ID" value="TDO69923.1"/>
    <property type="molecule type" value="Genomic_DNA"/>
</dbReference>
<accession>A0A4R6L7R1</accession>
<name>A0A4R6L7R1_9FIRM</name>
<gene>
    <name evidence="3" type="ORF">DFR79_1401</name>
    <name evidence="2" type="ORF">DFR79_1591</name>
</gene>
<proteinExistence type="predicted"/>
<reference evidence="2 4" key="1">
    <citation type="submission" date="2019-03" db="EMBL/GenBank/DDBJ databases">
        <title>Subsurface microbial communities from deep shales in Ohio and West Virginia, USA.</title>
        <authorList>
            <person name="Wrighton K."/>
        </authorList>
    </citation>
    <scope>NUCLEOTIDE SEQUENCE [LARGE SCALE GENOMIC DNA]</scope>
    <source>
        <strain evidence="2 4">MA284_T2</strain>
    </source>
</reference>
<feature type="non-terminal residue" evidence="2">
    <location>
        <position position="31"/>
    </location>
</feature>
<sequence>MSVEDKENSLENKKDKIRLGGGQARIEKQHK</sequence>
<dbReference type="Proteomes" id="UP000295064">
    <property type="component" value="Unassembled WGS sequence"/>
</dbReference>
<evidence type="ECO:0000313" key="4">
    <source>
        <dbReference type="Proteomes" id="UP000295064"/>
    </source>
</evidence>
<dbReference type="EMBL" id="SNWX01000040">
    <property type="protein sequence ID" value="TDO73036.1"/>
    <property type="molecule type" value="Genomic_DNA"/>
</dbReference>